<dbReference type="InterPro" id="IPR000210">
    <property type="entry name" value="BTB/POZ_dom"/>
</dbReference>
<accession>A0A8H3BHH7</accession>
<comment type="caution">
    <text evidence="3">The sequence shown here is derived from an EMBL/GenBank/DDBJ whole genome shotgun (WGS) entry which is preliminary data.</text>
</comment>
<evidence type="ECO:0000313" key="4">
    <source>
        <dbReference type="Proteomes" id="UP000663850"/>
    </source>
</evidence>
<dbReference type="InterPro" id="IPR011333">
    <property type="entry name" value="SKP1/BTB/POZ_sf"/>
</dbReference>
<dbReference type="AlphaFoldDB" id="A0A8H3BHH7"/>
<gene>
    <name evidence="3" type="ORF">RDB_LOCUS48415</name>
</gene>
<name>A0A8H3BHH7_9AGAM</name>
<proteinExistence type="predicted"/>
<evidence type="ECO:0000256" key="1">
    <source>
        <dbReference type="SAM" id="MobiDB-lite"/>
    </source>
</evidence>
<reference evidence="3" key="1">
    <citation type="submission" date="2021-01" db="EMBL/GenBank/DDBJ databases">
        <authorList>
            <person name="Kaushik A."/>
        </authorList>
    </citation>
    <scope>NUCLEOTIDE SEQUENCE</scope>
    <source>
        <strain evidence="3">Type strain: AG8-Rh-89/</strain>
    </source>
</reference>
<feature type="domain" description="BTB" evidence="2">
    <location>
        <begin position="98"/>
        <end position="175"/>
    </location>
</feature>
<evidence type="ECO:0000313" key="3">
    <source>
        <dbReference type="EMBL" id="CAE6457909.1"/>
    </source>
</evidence>
<protein>
    <recommendedName>
        <fullName evidence="2">BTB domain-containing protein</fullName>
    </recommendedName>
</protein>
<dbReference type="PROSITE" id="PS50097">
    <property type="entry name" value="BTB"/>
    <property type="match status" value="1"/>
</dbReference>
<dbReference type="CDD" id="cd18186">
    <property type="entry name" value="BTB_POZ_ZBTB_KLHL-like"/>
    <property type="match status" value="1"/>
</dbReference>
<feature type="region of interest" description="Disordered" evidence="1">
    <location>
        <begin position="1"/>
        <end position="93"/>
    </location>
</feature>
<dbReference type="EMBL" id="CAJMWZ010002551">
    <property type="protein sequence ID" value="CAE6457909.1"/>
    <property type="molecule type" value="Genomic_DNA"/>
</dbReference>
<feature type="compositionally biased region" description="Basic and acidic residues" evidence="1">
    <location>
        <begin position="49"/>
        <end position="80"/>
    </location>
</feature>
<dbReference type="Proteomes" id="UP000663850">
    <property type="component" value="Unassembled WGS sequence"/>
</dbReference>
<dbReference type="Gene3D" id="3.30.710.10">
    <property type="entry name" value="Potassium Channel Kv1.1, Chain A"/>
    <property type="match status" value="1"/>
</dbReference>
<feature type="region of interest" description="Disordered" evidence="1">
    <location>
        <begin position="130"/>
        <end position="149"/>
    </location>
</feature>
<dbReference type="SUPFAM" id="SSF54695">
    <property type="entry name" value="POZ domain"/>
    <property type="match status" value="1"/>
</dbReference>
<dbReference type="Pfam" id="PF00651">
    <property type="entry name" value="BTB"/>
    <property type="match status" value="1"/>
</dbReference>
<evidence type="ECO:0000259" key="2">
    <source>
        <dbReference type="PROSITE" id="PS50097"/>
    </source>
</evidence>
<feature type="compositionally biased region" description="Polar residues" evidence="1">
    <location>
        <begin position="19"/>
        <end position="28"/>
    </location>
</feature>
<organism evidence="3 4">
    <name type="scientific">Rhizoctonia solani</name>
    <dbReference type="NCBI Taxonomy" id="456999"/>
    <lineage>
        <taxon>Eukaryota</taxon>
        <taxon>Fungi</taxon>
        <taxon>Dikarya</taxon>
        <taxon>Basidiomycota</taxon>
        <taxon>Agaricomycotina</taxon>
        <taxon>Agaricomycetes</taxon>
        <taxon>Cantharellales</taxon>
        <taxon>Ceratobasidiaceae</taxon>
        <taxon>Rhizoctonia</taxon>
    </lineage>
</organism>
<sequence length="325" mass="36337">MFPYVSSTPRKNKKKRRSTVLTSQSTPSLFVDEAPNAKPNEQLDEIDSLDGKEKPGNIDSQDEKDKSDKVNSDEVEKPDGESDTECSGPPERHPEFFFDNTLVAVQAGRTLFNVHKYQLAKSEVFSERFKTSKAEGDEPGEGSSPEYPIKLKSVSSSEFTALLRVLYASHFSSHQPTSDASLVIPAFRLDNLFRFSELRTFLLPLAEKTLNDIDKIIFARQFGIKQWLVPSHVRLCQRDESLTGAEARKLGVESILIVTRLREQHRVRSSGSTFGVGSHYCSSCAGMTYTGSYHRREQGGNSTTNSNAIESELKKWVESGCIVKD</sequence>